<dbReference type="PANTHER" id="PTHR19303">
    <property type="entry name" value="TRANSPOSON"/>
    <property type="match status" value="1"/>
</dbReference>
<dbReference type="InterPro" id="IPR050863">
    <property type="entry name" value="CenT-Element_Derived"/>
</dbReference>
<sequence length="187" mass="20868">MQNATHHEATCLLTLICFVSSLANVRLTASKNGWMTSEKFQEWLGKIWGPNVDDVRRLLVLDQAPIHKTQAAKDAIEERDTDVVYVPAGCTSLLQPADVFWNKPFKTSLRRTWEAFMRKGEKTPKGNLRKPSRQDVLDFVAEAWSSVPEEAVARSFKGCGITNALDGSEEGDLHERLSDIGAVVPEN</sequence>
<dbReference type="AlphaFoldDB" id="A0A147BJH2"/>
<feature type="signal peptide" evidence="1">
    <location>
        <begin position="1"/>
        <end position="23"/>
    </location>
</feature>
<evidence type="ECO:0000256" key="1">
    <source>
        <dbReference type="SAM" id="SignalP"/>
    </source>
</evidence>
<organism evidence="3">
    <name type="scientific">Ixodes ricinus</name>
    <name type="common">Common tick</name>
    <name type="synonym">Acarus ricinus</name>
    <dbReference type="NCBI Taxonomy" id="34613"/>
    <lineage>
        <taxon>Eukaryota</taxon>
        <taxon>Metazoa</taxon>
        <taxon>Ecdysozoa</taxon>
        <taxon>Arthropoda</taxon>
        <taxon>Chelicerata</taxon>
        <taxon>Arachnida</taxon>
        <taxon>Acari</taxon>
        <taxon>Parasitiformes</taxon>
        <taxon>Ixodida</taxon>
        <taxon>Ixodoidea</taxon>
        <taxon>Ixodidae</taxon>
        <taxon>Ixodinae</taxon>
        <taxon>Ixodes</taxon>
    </lineage>
</organism>
<evidence type="ECO:0000259" key="2">
    <source>
        <dbReference type="Pfam" id="PF03184"/>
    </source>
</evidence>
<accession>A0A147BJH2</accession>
<proteinExistence type="predicted"/>
<name>A0A147BJH2_IXORI</name>
<feature type="domain" description="DDE-1" evidence="2">
    <location>
        <begin position="24"/>
        <end position="156"/>
    </location>
</feature>
<dbReference type="GO" id="GO:0005634">
    <property type="term" value="C:nucleus"/>
    <property type="evidence" value="ECO:0007669"/>
    <property type="project" value="TreeGrafter"/>
</dbReference>
<dbReference type="InterPro" id="IPR036397">
    <property type="entry name" value="RNaseH_sf"/>
</dbReference>
<reference evidence="3" key="1">
    <citation type="journal article" date="2018" name="PLoS Negl. Trop. Dis.">
        <title>Sialome diversity of ticks revealed by RNAseq of single tick salivary glands.</title>
        <authorList>
            <person name="Perner J."/>
            <person name="Kropackova S."/>
            <person name="Kopacek P."/>
            <person name="Ribeiro J.M."/>
        </authorList>
    </citation>
    <scope>NUCLEOTIDE SEQUENCE</scope>
    <source>
        <strain evidence="3">Siblings of single egg batch collected in Ceske Budejovice</strain>
        <tissue evidence="3">Salivary glands</tissue>
    </source>
</reference>
<dbReference type="GO" id="GO:0003677">
    <property type="term" value="F:DNA binding"/>
    <property type="evidence" value="ECO:0007669"/>
    <property type="project" value="TreeGrafter"/>
</dbReference>
<keyword evidence="1" id="KW-0732">Signal</keyword>
<dbReference type="EMBL" id="GEGO01004929">
    <property type="protein sequence ID" value="JAR90475.1"/>
    <property type="molecule type" value="Transcribed_RNA"/>
</dbReference>
<dbReference type="Pfam" id="PF03184">
    <property type="entry name" value="DDE_1"/>
    <property type="match status" value="1"/>
</dbReference>
<evidence type="ECO:0000313" key="3">
    <source>
        <dbReference type="EMBL" id="JAR90475.1"/>
    </source>
</evidence>
<feature type="non-terminal residue" evidence="3">
    <location>
        <position position="187"/>
    </location>
</feature>
<dbReference type="Gene3D" id="3.30.420.10">
    <property type="entry name" value="Ribonuclease H-like superfamily/Ribonuclease H"/>
    <property type="match status" value="1"/>
</dbReference>
<feature type="chain" id="PRO_5007542481" evidence="1">
    <location>
        <begin position="24"/>
        <end position="187"/>
    </location>
</feature>
<dbReference type="InterPro" id="IPR004875">
    <property type="entry name" value="DDE_SF_endonuclease_dom"/>
</dbReference>
<protein>
    <submittedName>
        <fullName evidence="3">Putative transposase</fullName>
    </submittedName>
</protein>
<dbReference type="PANTHER" id="PTHR19303:SF57">
    <property type="entry name" value="HTH CENPB-TYPE DOMAIN-CONTAINING PROTEIN"/>
    <property type="match status" value="1"/>
</dbReference>